<keyword evidence="3 8" id="KW-0694">RNA-binding</keyword>
<evidence type="ECO:0000256" key="4">
    <source>
        <dbReference type="ARBA" id="ARBA00022980"/>
    </source>
</evidence>
<dbReference type="FunFam" id="3.30.1490.10:FF:000001">
    <property type="entry name" value="30S ribosomal protein S8"/>
    <property type="match status" value="1"/>
</dbReference>
<evidence type="ECO:0000256" key="1">
    <source>
        <dbReference type="ARBA" id="ARBA00006471"/>
    </source>
</evidence>
<dbReference type="InterPro" id="IPR047863">
    <property type="entry name" value="Ribosomal_uS8_CS"/>
</dbReference>
<dbReference type="OrthoDB" id="9802617at2"/>
<sequence>MSMQDPVSDMLTCIRNAQAMGIKSIRMPHSSFKKEILQVLKDEGFINDFEVIESEKKKNLHVTLKYYQGRPVIERIDRVSRPSLRVYKGYDQIPLVRGGLGISIVSTPKGVMSDKTARAQQVGGEVLCTVE</sequence>
<reference evidence="10 11" key="1">
    <citation type="submission" date="2019-08" db="EMBL/GenBank/DDBJ databases">
        <authorList>
            <person name="Guy L."/>
        </authorList>
    </citation>
    <scope>NUCLEOTIDE SEQUENCE [LARGE SCALE GENOMIC DNA]</scope>
    <source>
        <strain evidence="10 11">SGT-108</strain>
    </source>
</reference>
<evidence type="ECO:0000256" key="7">
    <source>
        <dbReference type="ARBA" id="ARBA00046740"/>
    </source>
</evidence>
<keyword evidence="2 8" id="KW-0699">rRNA-binding</keyword>
<organism evidence="10 11">
    <name type="scientific">Aquicella siphonis</name>
    <dbReference type="NCBI Taxonomy" id="254247"/>
    <lineage>
        <taxon>Bacteria</taxon>
        <taxon>Pseudomonadati</taxon>
        <taxon>Pseudomonadota</taxon>
        <taxon>Gammaproteobacteria</taxon>
        <taxon>Legionellales</taxon>
        <taxon>Coxiellaceae</taxon>
        <taxon>Aquicella</taxon>
    </lineage>
</organism>
<dbReference type="Pfam" id="PF00410">
    <property type="entry name" value="Ribosomal_S8"/>
    <property type="match status" value="1"/>
</dbReference>
<evidence type="ECO:0000256" key="2">
    <source>
        <dbReference type="ARBA" id="ARBA00022730"/>
    </source>
</evidence>
<dbReference type="AlphaFoldDB" id="A0A5E4PFG3"/>
<proteinExistence type="inferred from homology"/>
<dbReference type="Gene3D" id="3.30.1490.10">
    <property type="match status" value="1"/>
</dbReference>
<name>A0A5E4PFG3_9COXI</name>
<dbReference type="FunFam" id="3.30.1370.30:FF:000002">
    <property type="entry name" value="30S ribosomal protein S8"/>
    <property type="match status" value="1"/>
</dbReference>
<dbReference type="InterPro" id="IPR000630">
    <property type="entry name" value="Ribosomal_uS8"/>
</dbReference>
<keyword evidence="11" id="KW-1185">Reference proteome</keyword>
<dbReference type="GO" id="GO:1990904">
    <property type="term" value="C:ribonucleoprotein complex"/>
    <property type="evidence" value="ECO:0007669"/>
    <property type="project" value="UniProtKB-KW"/>
</dbReference>
<evidence type="ECO:0000256" key="6">
    <source>
        <dbReference type="ARBA" id="ARBA00035258"/>
    </source>
</evidence>
<dbReference type="GO" id="GO:0019843">
    <property type="term" value="F:rRNA binding"/>
    <property type="evidence" value="ECO:0007669"/>
    <property type="project" value="UniProtKB-UniRule"/>
</dbReference>
<dbReference type="PROSITE" id="PS00053">
    <property type="entry name" value="RIBOSOMAL_S8"/>
    <property type="match status" value="1"/>
</dbReference>
<evidence type="ECO:0000256" key="9">
    <source>
        <dbReference type="RuleBase" id="RU003660"/>
    </source>
</evidence>
<keyword evidence="5 8" id="KW-0687">Ribonucleoprotein</keyword>
<evidence type="ECO:0000256" key="3">
    <source>
        <dbReference type="ARBA" id="ARBA00022884"/>
    </source>
</evidence>
<dbReference type="InterPro" id="IPR035987">
    <property type="entry name" value="Ribosomal_uS8_sf"/>
</dbReference>
<evidence type="ECO:0000256" key="8">
    <source>
        <dbReference type="HAMAP-Rule" id="MF_01302"/>
    </source>
</evidence>
<dbReference type="GO" id="GO:0005840">
    <property type="term" value="C:ribosome"/>
    <property type="evidence" value="ECO:0007669"/>
    <property type="project" value="UniProtKB-KW"/>
</dbReference>
<dbReference type="PANTHER" id="PTHR11758">
    <property type="entry name" value="40S RIBOSOMAL PROTEIN S15A"/>
    <property type="match status" value="1"/>
</dbReference>
<dbReference type="RefSeq" id="WP_148338231.1">
    <property type="nucleotide sequence ID" value="NZ_LR699119.1"/>
</dbReference>
<comment type="subunit">
    <text evidence="7 8">Part of the 30S ribosomal subunit. Contacts proteins S5 and S12.</text>
</comment>
<dbReference type="GO" id="GO:0005737">
    <property type="term" value="C:cytoplasm"/>
    <property type="evidence" value="ECO:0007669"/>
    <property type="project" value="UniProtKB-ARBA"/>
</dbReference>
<dbReference type="SUPFAM" id="SSF56047">
    <property type="entry name" value="Ribosomal protein S8"/>
    <property type="match status" value="1"/>
</dbReference>
<comment type="function">
    <text evidence="8">One of the primary rRNA binding proteins, it binds directly to 16S rRNA central domain where it helps coordinate assembly of the platform of the 30S subunit.</text>
</comment>
<evidence type="ECO:0000256" key="5">
    <source>
        <dbReference type="ARBA" id="ARBA00023274"/>
    </source>
</evidence>
<keyword evidence="4 8" id="KW-0689">Ribosomal protein</keyword>
<dbReference type="Gene3D" id="3.30.1370.30">
    <property type="match status" value="1"/>
</dbReference>
<protein>
    <recommendedName>
        <fullName evidence="6 8">Small ribosomal subunit protein uS8</fullName>
    </recommendedName>
</protein>
<accession>A0A5E4PFG3</accession>
<evidence type="ECO:0000313" key="10">
    <source>
        <dbReference type="EMBL" id="VVC75173.1"/>
    </source>
</evidence>
<dbReference type="Proteomes" id="UP000324194">
    <property type="component" value="Chromosome 1"/>
</dbReference>
<dbReference type="HAMAP" id="MF_01302_B">
    <property type="entry name" value="Ribosomal_uS8_B"/>
    <property type="match status" value="1"/>
</dbReference>
<comment type="similarity">
    <text evidence="1 8 9">Belongs to the universal ribosomal protein uS8 family.</text>
</comment>
<dbReference type="NCBIfam" id="NF001109">
    <property type="entry name" value="PRK00136.1"/>
    <property type="match status" value="1"/>
</dbReference>
<dbReference type="GO" id="GO:0006412">
    <property type="term" value="P:translation"/>
    <property type="evidence" value="ECO:0007669"/>
    <property type="project" value="UniProtKB-UniRule"/>
</dbReference>
<dbReference type="KEGG" id="asip:AQUSIP_04600"/>
<dbReference type="GO" id="GO:0003735">
    <property type="term" value="F:structural constituent of ribosome"/>
    <property type="evidence" value="ECO:0007669"/>
    <property type="project" value="InterPro"/>
</dbReference>
<gene>
    <name evidence="8 10" type="primary">rpsH</name>
    <name evidence="10" type="ORF">AQUSIP_04600</name>
</gene>
<evidence type="ECO:0000313" key="11">
    <source>
        <dbReference type="Proteomes" id="UP000324194"/>
    </source>
</evidence>
<dbReference type="EMBL" id="LR699119">
    <property type="protein sequence ID" value="VVC75173.1"/>
    <property type="molecule type" value="Genomic_DNA"/>
</dbReference>